<dbReference type="EMBL" id="AVOT02016072">
    <property type="protein sequence ID" value="MBW0500948.1"/>
    <property type="molecule type" value="Genomic_DNA"/>
</dbReference>
<reference evidence="1" key="1">
    <citation type="submission" date="2021-03" db="EMBL/GenBank/DDBJ databases">
        <title>Draft genome sequence of rust myrtle Austropuccinia psidii MF-1, a brazilian biotype.</title>
        <authorList>
            <person name="Quecine M.C."/>
            <person name="Pachon D.M.R."/>
            <person name="Bonatelli M.L."/>
            <person name="Correr F.H."/>
            <person name="Franceschini L.M."/>
            <person name="Leite T.F."/>
            <person name="Margarido G.R.A."/>
            <person name="Almeida C.A."/>
            <person name="Ferrarezi J.A."/>
            <person name="Labate C.A."/>
        </authorList>
    </citation>
    <scope>NUCLEOTIDE SEQUENCE</scope>
    <source>
        <strain evidence="1">MF-1</strain>
    </source>
</reference>
<dbReference type="Proteomes" id="UP000765509">
    <property type="component" value="Unassembled WGS sequence"/>
</dbReference>
<organism evidence="1 2">
    <name type="scientific">Austropuccinia psidii MF-1</name>
    <dbReference type="NCBI Taxonomy" id="1389203"/>
    <lineage>
        <taxon>Eukaryota</taxon>
        <taxon>Fungi</taxon>
        <taxon>Dikarya</taxon>
        <taxon>Basidiomycota</taxon>
        <taxon>Pucciniomycotina</taxon>
        <taxon>Pucciniomycetes</taxon>
        <taxon>Pucciniales</taxon>
        <taxon>Sphaerophragmiaceae</taxon>
        <taxon>Austropuccinia</taxon>
    </lineage>
</organism>
<dbReference type="AlphaFoldDB" id="A0A9Q3HD29"/>
<evidence type="ECO:0000313" key="2">
    <source>
        <dbReference type="Proteomes" id="UP000765509"/>
    </source>
</evidence>
<sequence>MHGSPTAVAIFSENQAALSGAALPKKKSAAQQLQLQIYTDLKHWEKHLPVCLYCLSILKHLTVTALINKQPTRIGFKAPSKLISRALDLLEKGPEATIDQLQTGPVPLNNYLYRIKRADSPTCQHCDKRETPFNYLITCPTFTEQ</sequence>
<gene>
    <name evidence="1" type="ORF">O181_040663</name>
</gene>
<evidence type="ECO:0008006" key="3">
    <source>
        <dbReference type="Google" id="ProtNLM"/>
    </source>
</evidence>
<proteinExistence type="predicted"/>
<dbReference type="OrthoDB" id="3267074at2759"/>
<accession>A0A9Q3HD29</accession>
<keyword evidence="2" id="KW-1185">Reference proteome</keyword>
<evidence type="ECO:0000313" key="1">
    <source>
        <dbReference type="EMBL" id="MBW0500948.1"/>
    </source>
</evidence>
<comment type="caution">
    <text evidence="1">The sequence shown here is derived from an EMBL/GenBank/DDBJ whole genome shotgun (WGS) entry which is preliminary data.</text>
</comment>
<name>A0A9Q3HD29_9BASI</name>
<protein>
    <recommendedName>
        <fullName evidence="3">Reverse transcriptase zinc-binding domain-containing protein</fullName>
    </recommendedName>
</protein>